<dbReference type="OrthoDB" id="27995at2157"/>
<dbReference type="EMBL" id="CP045488">
    <property type="protein sequence ID" value="QFU82371.1"/>
    <property type="molecule type" value="Genomic_DNA"/>
</dbReference>
<dbReference type="PROSITE" id="PS51257">
    <property type="entry name" value="PROKAR_LIPOPROTEIN"/>
    <property type="match status" value="1"/>
</dbReference>
<evidence type="ECO:0000313" key="2">
    <source>
        <dbReference type="Proteomes" id="UP000326170"/>
    </source>
</evidence>
<dbReference type="Proteomes" id="UP000326170">
    <property type="component" value="Chromosome"/>
</dbReference>
<organism evidence="1 2">
    <name type="scientific">Natronorubrum aibiense</name>
    <dbReference type="NCBI Taxonomy" id="348826"/>
    <lineage>
        <taxon>Archaea</taxon>
        <taxon>Methanobacteriati</taxon>
        <taxon>Methanobacteriota</taxon>
        <taxon>Stenosarchaea group</taxon>
        <taxon>Halobacteria</taxon>
        <taxon>Halobacteriales</taxon>
        <taxon>Natrialbaceae</taxon>
        <taxon>Natronorubrum</taxon>
    </lineage>
</organism>
<dbReference type="KEGG" id="nas:GCU68_07450"/>
<dbReference type="PANTHER" id="PTHR42941:SF1">
    <property type="entry name" value="SLL1037 PROTEIN"/>
    <property type="match status" value="1"/>
</dbReference>
<reference evidence="1 2" key="1">
    <citation type="journal article" date="2007" name="Int. J. Syst. Evol. Microbiol.">
        <title>Natronorubrum sulfidifaciens sp. nov., an extremely haloalkaliphilic archaeon isolated from Aiding salt lake in Xin-Jiang, China.</title>
        <authorList>
            <person name="Cui H.L."/>
            <person name="Tohty D."/>
            <person name="Liu H.C."/>
            <person name="Liu S.J."/>
            <person name="Oren A."/>
            <person name="Zhou P.J."/>
        </authorList>
    </citation>
    <scope>NUCLEOTIDE SEQUENCE [LARGE SCALE GENOMIC DNA]</scope>
    <source>
        <strain evidence="1 2">7-3</strain>
    </source>
</reference>
<proteinExistence type="predicted"/>
<sequence>MVGHIKRRNFIALSGAVGLAGLAGCSGDDGGDGGNSNQLSWHAGGQGGTYYPLSGDFKTIVENETDYSLQVQSTGASTANVGSLNREEADFALIQNDVAHFAYTGTGIEELQGTEMTNLRGVASLYPETIHVITQADSGIETIEDLEGQTVNTGDAGSGTQVNALQILESAGISEDDFDEQNADFDTATDQISDGDVDAAFVVAGWPAGSVENLATTNDISLVEISGDTRDAVMSEAEWFAEDTIPADSYDGVEEDVETVSVQAMIATHEGVDEEVVEAVTEAIFENLDDVSQKAEFIDVETAQDGMPIDLHPGAEAYFN</sequence>
<dbReference type="GeneID" id="42300872"/>
<dbReference type="RefSeq" id="WP_152940326.1">
    <property type="nucleotide sequence ID" value="NZ_CP045488.1"/>
</dbReference>
<dbReference type="NCBIfam" id="TIGR02122">
    <property type="entry name" value="TRAP_TAXI"/>
    <property type="match status" value="1"/>
</dbReference>
<accession>A0A5P9P2K8</accession>
<dbReference type="PANTHER" id="PTHR42941">
    <property type="entry name" value="SLL1037 PROTEIN"/>
    <property type="match status" value="1"/>
</dbReference>
<dbReference type="SUPFAM" id="SSF53850">
    <property type="entry name" value="Periplasmic binding protein-like II"/>
    <property type="match status" value="1"/>
</dbReference>
<dbReference type="Pfam" id="PF16868">
    <property type="entry name" value="NMT1_3"/>
    <property type="match status" value="1"/>
</dbReference>
<dbReference type="CDD" id="cd13567">
    <property type="entry name" value="PBP2_TtGluBP"/>
    <property type="match status" value="1"/>
</dbReference>
<dbReference type="AlphaFoldDB" id="A0A5P9P2K8"/>
<dbReference type="InterPro" id="IPR011852">
    <property type="entry name" value="TRAP_TAXI"/>
</dbReference>
<dbReference type="Gene3D" id="3.40.190.10">
    <property type="entry name" value="Periplasmic binding protein-like II"/>
    <property type="match status" value="2"/>
</dbReference>
<evidence type="ECO:0000313" key="1">
    <source>
        <dbReference type="EMBL" id="QFU82371.1"/>
    </source>
</evidence>
<protein>
    <submittedName>
        <fullName evidence="1">TAXI family TRAP transporter solute-binding subunit</fullName>
    </submittedName>
</protein>
<gene>
    <name evidence="1" type="ORF">GCU68_07450</name>
</gene>
<name>A0A5P9P2K8_9EURY</name>
<keyword evidence="2" id="KW-1185">Reference proteome</keyword>